<dbReference type="PANTHER" id="PTHR21664">
    <property type="entry name" value="CHRONIC MYELOGENOUS LEUKEMIA TUMOR ANTIGEN 66"/>
    <property type="match status" value="1"/>
</dbReference>
<evidence type="ECO:0000259" key="7">
    <source>
        <dbReference type="PROSITE" id="PS51203"/>
    </source>
</evidence>
<name>A0A854QN40_CRYNE</name>
<dbReference type="Gene3D" id="2.60.40.790">
    <property type="match status" value="1"/>
</dbReference>
<evidence type="ECO:0000256" key="2">
    <source>
        <dbReference type="ARBA" id="ARBA00004496"/>
    </source>
</evidence>
<comment type="subcellular location">
    <subcellularLocation>
        <location evidence="2">Cytoplasm</location>
    </subcellularLocation>
    <subcellularLocation>
        <location evidence="1">Nucleus</location>
    </subcellularLocation>
</comment>
<dbReference type="GO" id="GO:0005737">
    <property type="term" value="C:cytoplasm"/>
    <property type="evidence" value="ECO:0007669"/>
    <property type="project" value="UniProtKB-SubCell"/>
</dbReference>
<dbReference type="InterPro" id="IPR037895">
    <property type="entry name" value="NUDCD1"/>
</dbReference>
<dbReference type="PANTHER" id="PTHR21664:SF1">
    <property type="entry name" value="NUDC DOMAIN-CONTAINING PROTEIN 1"/>
    <property type="match status" value="1"/>
</dbReference>
<protein>
    <recommendedName>
        <fullName evidence="3">NudC domain-containing protein 1</fullName>
    </recommendedName>
</protein>
<feature type="compositionally biased region" description="Acidic residues" evidence="6">
    <location>
        <begin position="261"/>
        <end position="273"/>
    </location>
</feature>
<dbReference type="PROSITE" id="PS51203">
    <property type="entry name" value="CS"/>
    <property type="match status" value="1"/>
</dbReference>
<dbReference type="SUPFAM" id="SSF49764">
    <property type="entry name" value="HSP20-like chaperones"/>
    <property type="match status" value="1"/>
</dbReference>
<proteinExistence type="predicted"/>
<dbReference type="GO" id="GO:0005634">
    <property type="term" value="C:nucleus"/>
    <property type="evidence" value="ECO:0007669"/>
    <property type="project" value="UniProtKB-SubCell"/>
</dbReference>
<evidence type="ECO:0000256" key="5">
    <source>
        <dbReference type="ARBA" id="ARBA00023242"/>
    </source>
</evidence>
<dbReference type="CDD" id="cd06467">
    <property type="entry name" value="p23_NUDC_like"/>
    <property type="match status" value="1"/>
</dbReference>
<evidence type="ECO:0000256" key="1">
    <source>
        <dbReference type="ARBA" id="ARBA00004123"/>
    </source>
</evidence>
<evidence type="ECO:0000256" key="6">
    <source>
        <dbReference type="SAM" id="MobiDB-lite"/>
    </source>
</evidence>
<feature type="region of interest" description="Disordered" evidence="6">
    <location>
        <begin position="261"/>
        <end position="281"/>
    </location>
</feature>
<keyword evidence="4" id="KW-0963">Cytoplasm</keyword>
<sequence>MALFPSTRSLIYPQFETYRLRSLDPSSDLSFSPLPQPGATQSRMEYNQQHLSFKEVRSRITWDHLSVSGRRGVYIDKVWGVVGFVIQDDFTPIFVKLADLPEPISISEQQSEFPSVLPLSPTHWAISTGNGSIYILQSSSPESENFTGEIIARYDLQVDGQNGDEPAPFLLRAQHDLSDGDVRLLLTRSLHPNQGKVGYKSVQSTQFELLEISLNPSVRNGVDSQPAKLVIKWALQGKDLPVWCAWQEDGWLVLGEEEFRENVDESGQEETEEEKSKREREEKIARLGLGASLTADESAVAIDKKDESMEVDEARGNPYFWTQDAESLSLTIPVPDSVSRAVINIGFTSTSFSFTLSQTPSDLSPQLMELLSKPTRQLWTSIDVDASTWTFDSSKHIIEVDLKKIDENTRWPSIFFPAEDDDDVYEEVPETLSASTLAAVRETFNNIKTRGPDEPEMMHPAMPALLREEMDFDLDDGEDFGEGGGVYGELGGGSKVGRDVLVGYVEVGSGKASWSKATNSVLSVPINGSDDNSIIVKQAVDGLVFRPTTDLSKKPWTHIFTNPALAFVISSKHDLRFVRHLITSPISRADPTSPSVFKKAKVDPEPVQSTVLAFDSGSSSAGQGNVYIYYPPTSKTNAQQGVLSISGGDRGALLGVGCVKVDGKDVVVALCENELIVLKGVL</sequence>
<keyword evidence="5" id="KW-0539">Nucleus</keyword>
<dbReference type="Proteomes" id="UP000199727">
    <property type="component" value="Unassembled WGS sequence"/>
</dbReference>
<comment type="caution">
    <text evidence="8">The sequence shown here is derived from an EMBL/GenBank/DDBJ whole genome shotgun (WGS) entry which is preliminary data.</text>
</comment>
<evidence type="ECO:0000313" key="8">
    <source>
        <dbReference type="EMBL" id="OXG31199.1"/>
    </source>
</evidence>
<evidence type="ECO:0000313" key="9">
    <source>
        <dbReference type="Proteomes" id="UP000199727"/>
    </source>
</evidence>
<feature type="domain" description="CS" evidence="7">
    <location>
        <begin position="314"/>
        <end position="415"/>
    </location>
</feature>
<dbReference type="InterPro" id="IPR007052">
    <property type="entry name" value="CS_dom"/>
</dbReference>
<reference evidence="8 9" key="1">
    <citation type="submission" date="2017-06" db="EMBL/GenBank/DDBJ databases">
        <title>Global population genomics of the pathogenic fungus Cryptococcus neoformans var. grubii.</title>
        <authorList>
            <person name="Cuomo C."/>
            <person name="Litvintseva A."/>
            <person name="Chen Y."/>
            <person name="Young S."/>
            <person name="Zeng Q."/>
            <person name="Chapman S."/>
            <person name="Gujja S."/>
            <person name="Saif S."/>
            <person name="Birren B."/>
        </authorList>
    </citation>
    <scope>NUCLEOTIDE SEQUENCE [LARGE SCALE GENOMIC DNA]</scope>
    <source>
        <strain evidence="8 9">Tu259-1</strain>
    </source>
</reference>
<accession>A0A854QN40</accession>
<dbReference type="AlphaFoldDB" id="A0A854QN40"/>
<dbReference type="InterPro" id="IPR008978">
    <property type="entry name" value="HSP20-like_chaperone"/>
</dbReference>
<gene>
    <name evidence="8" type="ORF">C361_00085</name>
</gene>
<organism evidence="8 9">
    <name type="scientific">Cryptococcus neoformans Tu259-1</name>
    <dbReference type="NCBI Taxonomy" id="1230072"/>
    <lineage>
        <taxon>Eukaryota</taxon>
        <taxon>Fungi</taxon>
        <taxon>Dikarya</taxon>
        <taxon>Basidiomycota</taxon>
        <taxon>Agaricomycotina</taxon>
        <taxon>Tremellomycetes</taxon>
        <taxon>Tremellales</taxon>
        <taxon>Cryptococcaceae</taxon>
        <taxon>Cryptococcus</taxon>
        <taxon>Cryptococcus neoformans species complex</taxon>
    </lineage>
</organism>
<dbReference type="EMBL" id="AMKT01000003">
    <property type="protein sequence ID" value="OXG31199.1"/>
    <property type="molecule type" value="Genomic_DNA"/>
</dbReference>
<dbReference type="Pfam" id="PF04969">
    <property type="entry name" value="CS"/>
    <property type="match status" value="1"/>
</dbReference>
<dbReference type="OrthoDB" id="428655at2759"/>
<evidence type="ECO:0000256" key="3">
    <source>
        <dbReference type="ARBA" id="ARBA00018915"/>
    </source>
</evidence>
<evidence type="ECO:0000256" key="4">
    <source>
        <dbReference type="ARBA" id="ARBA00022490"/>
    </source>
</evidence>